<dbReference type="Gene3D" id="3.40.630.10">
    <property type="entry name" value="Zn peptidases"/>
    <property type="match status" value="1"/>
</dbReference>
<dbReference type="SUPFAM" id="SSF55031">
    <property type="entry name" value="Bacterial exopeptidase dimerisation domain"/>
    <property type="match status" value="1"/>
</dbReference>
<dbReference type="InterPro" id="IPR036264">
    <property type="entry name" value="Bact_exopeptidase_dim_dom"/>
</dbReference>
<dbReference type="GO" id="GO:0016787">
    <property type="term" value="F:hydrolase activity"/>
    <property type="evidence" value="ECO:0007669"/>
    <property type="project" value="UniProtKB-KW"/>
</dbReference>
<dbReference type="RefSeq" id="WP_134190910.1">
    <property type="nucleotide sequence ID" value="NZ_JBHLUW010000002.1"/>
</dbReference>
<dbReference type="PANTHER" id="PTHR43808">
    <property type="entry name" value="ACETYLORNITHINE DEACETYLASE"/>
    <property type="match status" value="1"/>
</dbReference>
<dbReference type="Gene3D" id="3.30.70.360">
    <property type="match status" value="1"/>
</dbReference>
<dbReference type="Proteomes" id="UP000295509">
    <property type="component" value="Unassembled WGS sequence"/>
</dbReference>
<dbReference type="InterPro" id="IPR011650">
    <property type="entry name" value="Peptidase_M20_dimer"/>
</dbReference>
<comment type="caution">
    <text evidence="4">The sequence shown here is derived from an EMBL/GenBank/DDBJ whole genome shotgun (WGS) entry which is preliminary data.</text>
</comment>
<dbReference type="Pfam" id="PF01546">
    <property type="entry name" value="Peptidase_M20"/>
    <property type="match status" value="1"/>
</dbReference>
<dbReference type="EMBL" id="SORE01000004">
    <property type="protein sequence ID" value="TDY52885.1"/>
    <property type="molecule type" value="Genomic_DNA"/>
</dbReference>
<keyword evidence="2" id="KW-0378">Hydrolase</keyword>
<proteinExistence type="predicted"/>
<organism evidence="4 5">
    <name type="scientific">Paraburkholderia rhizosphaerae</name>
    <dbReference type="NCBI Taxonomy" id="480658"/>
    <lineage>
        <taxon>Bacteria</taxon>
        <taxon>Pseudomonadati</taxon>
        <taxon>Pseudomonadota</taxon>
        <taxon>Betaproteobacteria</taxon>
        <taxon>Burkholderiales</taxon>
        <taxon>Burkholderiaceae</taxon>
        <taxon>Paraburkholderia</taxon>
    </lineage>
</organism>
<evidence type="ECO:0000259" key="3">
    <source>
        <dbReference type="Pfam" id="PF07687"/>
    </source>
</evidence>
<feature type="domain" description="Peptidase M20 dimerisation" evidence="3">
    <location>
        <begin position="236"/>
        <end position="346"/>
    </location>
</feature>
<evidence type="ECO:0000256" key="2">
    <source>
        <dbReference type="ARBA" id="ARBA00022801"/>
    </source>
</evidence>
<accession>A0A4R8LY42</accession>
<reference evidence="4 5" key="1">
    <citation type="submission" date="2019-03" db="EMBL/GenBank/DDBJ databases">
        <title>Genomic Encyclopedia of Type Strains, Phase III (KMG-III): the genomes of soil and plant-associated and newly described type strains.</title>
        <authorList>
            <person name="Whitman W."/>
        </authorList>
    </citation>
    <scope>NUCLEOTIDE SEQUENCE [LARGE SCALE GENOMIC DNA]</scope>
    <source>
        <strain evidence="4 5">LMG 29544</strain>
    </source>
</reference>
<dbReference type="AlphaFoldDB" id="A0A4R8LY42"/>
<dbReference type="InterPro" id="IPR002933">
    <property type="entry name" value="Peptidase_M20"/>
</dbReference>
<dbReference type="SUPFAM" id="SSF53187">
    <property type="entry name" value="Zn-dependent exopeptidases"/>
    <property type="match status" value="1"/>
</dbReference>
<name>A0A4R8LY42_9BURK</name>
<evidence type="ECO:0000313" key="4">
    <source>
        <dbReference type="EMBL" id="TDY52885.1"/>
    </source>
</evidence>
<keyword evidence="5" id="KW-1185">Reference proteome</keyword>
<dbReference type="InterPro" id="IPR050072">
    <property type="entry name" value="Peptidase_M20A"/>
</dbReference>
<dbReference type="OrthoDB" id="7055905at2"/>
<dbReference type="Pfam" id="PF07687">
    <property type="entry name" value="M20_dimer"/>
    <property type="match status" value="1"/>
</dbReference>
<gene>
    <name evidence="4" type="ORF">BX592_104170</name>
</gene>
<evidence type="ECO:0000256" key="1">
    <source>
        <dbReference type="ARBA" id="ARBA00022723"/>
    </source>
</evidence>
<sequence length="452" mass="47879">MSGRSASGKRAQRTKVLHATADADEPLAARTASIVDLLTRLVRIPSRGGIDPTAPVLECIEQWFARHAPALPCTRVMSARGEPLGLYVQVCGTAPTRAANNSSDKSAASTRYYVLNATLDTAGFGDESVWTHPPLAAHIVDGWLYGRGAADSKAGAALFAHLLAALSHRTAEFAGRIGLLLDLDEHTGRFGGARAFFDNTGNIDSTGNQIIGAGRCDPPRPDGVLIGYPGHARLMVGARGFLRARLVVHGIAAHSGSGSSRGLNAAVRGAALANALHDIPLPAIDDATFNRQAQLTVTGIRSGDGAFTAVPDRCEVTIDIRLTPRFDARHARSLIADAVRAHDIAYTASPANNLLTDIEWIDGWPAYRVPDSHPMITALCKAAQHRFGAAPSCEVAGPSNIGNYLASLSIPALCGFGPRGEQFHANDERVDLSSIAPVYQIYEDTLLELLRA</sequence>
<evidence type="ECO:0000313" key="5">
    <source>
        <dbReference type="Proteomes" id="UP000295509"/>
    </source>
</evidence>
<keyword evidence="1" id="KW-0479">Metal-binding</keyword>
<protein>
    <submittedName>
        <fullName evidence="4">Succinyl-diaminopimelate desuccinylase</fullName>
    </submittedName>
</protein>
<dbReference type="GO" id="GO:0046872">
    <property type="term" value="F:metal ion binding"/>
    <property type="evidence" value="ECO:0007669"/>
    <property type="project" value="UniProtKB-KW"/>
</dbReference>